<name>A0A225V7X1_9STRA</name>
<dbReference type="Gene3D" id="3.30.420.10">
    <property type="entry name" value="Ribonuclease H-like superfamily/Ribonuclease H"/>
    <property type="match status" value="1"/>
</dbReference>
<evidence type="ECO:0000313" key="2">
    <source>
        <dbReference type="Proteomes" id="UP000198211"/>
    </source>
</evidence>
<gene>
    <name evidence="1" type="ORF">PHMEG_00027627</name>
</gene>
<dbReference type="EMBL" id="NBNE01007130">
    <property type="protein sequence ID" value="OWZ01059.1"/>
    <property type="molecule type" value="Genomic_DNA"/>
</dbReference>
<dbReference type="AlphaFoldDB" id="A0A225V7X1"/>
<keyword evidence="2" id="KW-1185">Reference proteome</keyword>
<accession>A0A225V7X1</accession>
<dbReference type="Proteomes" id="UP000198211">
    <property type="component" value="Unassembled WGS sequence"/>
</dbReference>
<organism evidence="1 2">
    <name type="scientific">Phytophthora megakarya</name>
    <dbReference type="NCBI Taxonomy" id="4795"/>
    <lineage>
        <taxon>Eukaryota</taxon>
        <taxon>Sar</taxon>
        <taxon>Stramenopiles</taxon>
        <taxon>Oomycota</taxon>
        <taxon>Peronosporomycetes</taxon>
        <taxon>Peronosporales</taxon>
        <taxon>Peronosporaceae</taxon>
        <taxon>Phytophthora</taxon>
    </lineage>
</organism>
<protein>
    <recommendedName>
        <fullName evidence="3">RNase H type-1 domain-containing protein</fullName>
    </recommendedName>
</protein>
<sequence length="121" mass="13736">MAEYTGMNNGSKQPSISDSLITLLNRHRELTAKFKSVRYLHVIREYNAAADSLAGEALESKVSKVVLSDHRKLELKELNRIQEMIYDTSADNHRCLEIRSRTCNDSGCNEESDYQSKTSPL</sequence>
<dbReference type="OrthoDB" id="10473188at2759"/>
<evidence type="ECO:0008006" key="3">
    <source>
        <dbReference type="Google" id="ProtNLM"/>
    </source>
</evidence>
<evidence type="ECO:0000313" key="1">
    <source>
        <dbReference type="EMBL" id="OWZ01059.1"/>
    </source>
</evidence>
<proteinExistence type="predicted"/>
<comment type="caution">
    <text evidence="1">The sequence shown here is derived from an EMBL/GenBank/DDBJ whole genome shotgun (WGS) entry which is preliminary data.</text>
</comment>
<reference evidence="2" key="1">
    <citation type="submission" date="2017-03" db="EMBL/GenBank/DDBJ databases">
        <title>Phytopthora megakarya and P. palmivora, two closely related causual agents of cacao black pod achieved similar genome size and gene model numbers by different mechanisms.</title>
        <authorList>
            <person name="Ali S."/>
            <person name="Shao J."/>
            <person name="Larry D.J."/>
            <person name="Kronmiller B."/>
            <person name="Shen D."/>
            <person name="Strem M.D."/>
            <person name="Melnick R.L."/>
            <person name="Guiltinan M.J."/>
            <person name="Tyler B.M."/>
            <person name="Meinhardt L.W."/>
            <person name="Bailey B.A."/>
        </authorList>
    </citation>
    <scope>NUCLEOTIDE SEQUENCE [LARGE SCALE GENOMIC DNA]</scope>
    <source>
        <strain evidence="2">zdho120</strain>
    </source>
</reference>
<dbReference type="InterPro" id="IPR036397">
    <property type="entry name" value="RNaseH_sf"/>
</dbReference>
<dbReference type="GO" id="GO:0003676">
    <property type="term" value="F:nucleic acid binding"/>
    <property type="evidence" value="ECO:0007669"/>
    <property type="project" value="InterPro"/>
</dbReference>